<evidence type="ECO:0000313" key="3">
    <source>
        <dbReference type="Proteomes" id="UP000318416"/>
    </source>
</evidence>
<dbReference type="PANTHER" id="PTHR34400">
    <property type="match status" value="1"/>
</dbReference>
<gene>
    <name evidence="2" type="ORF">FB465_1616</name>
</gene>
<evidence type="ECO:0000259" key="1">
    <source>
        <dbReference type="Pfam" id="PF12902"/>
    </source>
</evidence>
<organism evidence="2 3">
    <name type="scientific">Kitasatospora atroaurantiaca</name>
    <dbReference type="NCBI Taxonomy" id="285545"/>
    <lineage>
        <taxon>Bacteria</taxon>
        <taxon>Bacillati</taxon>
        <taxon>Actinomycetota</taxon>
        <taxon>Actinomycetes</taxon>
        <taxon>Kitasatosporales</taxon>
        <taxon>Streptomycetaceae</taxon>
        <taxon>Kitasatospora</taxon>
    </lineage>
</organism>
<dbReference type="InterPro" id="IPR026820">
    <property type="entry name" value="VioB/RebD_dom"/>
</dbReference>
<dbReference type="Pfam" id="PF12902">
    <property type="entry name" value="Ferritin-like"/>
    <property type="match status" value="1"/>
</dbReference>
<dbReference type="PANTHER" id="PTHR34400:SF4">
    <property type="entry name" value="MEMBRANE PROTEIN"/>
    <property type="match status" value="1"/>
</dbReference>
<dbReference type="Gene3D" id="1.20.1260.10">
    <property type="match status" value="1"/>
</dbReference>
<reference evidence="2 3" key="1">
    <citation type="submission" date="2019-06" db="EMBL/GenBank/DDBJ databases">
        <title>Sequencing the genomes of 1000 actinobacteria strains.</title>
        <authorList>
            <person name="Klenk H.-P."/>
        </authorList>
    </citation>
    <scope>NUCLEOTIDE SEQUENCE [LARGE SCALE GENOMIC DNA]</scope>
    <source>
        <strain evidence="2 3">DSM 41649</strain>
    </source>
</reference>
<sequence length="400" mass="44616">MTTTDTAVTDWQYPFTDIVGRVAELEQPPFKVPETVEELRYFLQAALALEHLTIPPYLTAMYTLKPGTNREAFYAIRAVVLEEMLHMTLVANLINAVGGKPVVAHPDFVTDYPVTLPYAKEKVPVALRHFGPEALRTFLFIERPEDVAELPGHPTVADDDGWTSIGQFYNTIRQGLLNLASTKEKERKLFDSDRKQVGPEDFFNSGGEVFEIHDLATALKAIRVITEQGEGVAETIYNSDHQLFGEAQEPAHFFRFMEIYQERKYGPHDTPYSGPTGPALVVSWEDAYPIPPEATVAEYPEGEVRKAAGDFNVVYARLLLHLQAAYDGEPKRIQAAVPAMLELRDLAEQLYRNPHPDEELRDQGLHACPTYEIYGTHFGEARSQLDGGLGGVAALLTGLS</sequence>
<dbReference type="InterPro" id="IPR009078">
    <property type="entry name" value="Ferritin-like_SF"/>
</dbReference>
<proteinExistence type="predicted"/>
<accession>A0A561ELY8</accession>
<dbReference type="InterPro" id="IPR012347">
    <property type="entry name" value="Ferritin-like"/>
</dbReference>
<evidence type="ECO:0000313" key="2">
    <source>
        <dbReference type="EMBL" id="TWE16633.1"/>
    </source>
</evidence>
<keyword evidence="3" id="KW-1185">Reference proteome</keyword>
<name>A0A561ELY8_9ACTN</name>
<dbReference type="Proteomes" id="UP000318416">
    <property type="component" value="Unassembled WGS sequence"/>
</dbReference>
<feature type="domain" description="Iminophenyl-pyruvate dimer synthase" evidence="1">
    <location>
        <begin position="43"/>
        <end position="261"/>
    </location>
</feature>
<comment type="caution">
    <text evidence="2">The sequence shown here is derived from an EMBL/GenBank/DDBJ whole genome shotgun (WGS) entry which is preliminary data.</text>
</comment>
<dbReference type="RefSeq" id="WP_170290520.1">
    <property type="nucleotide sequence ID" value="NZ_BAAABR010000002.1"/>
</dbReference>
<dbReference type="AlphaFoldDB" id="A0A561ELY8"/>
<protein>
    <submittedName>
        <fullName evidence="2">Ferritin-like protein</fullName>
    </submittedName>
</protein>
<dbReference type="SUPFAM" id="SSF47240">
    <property type="entry name" value="Ferritin-like"/>
    <property type="match status" value="1"/>
</dbReference>
<dbReference type="EMBL" id="VIVR01000001">
    <property type="protein sequence ID" value="TWE16633.1"/>
    <property type="molecule type" value="Genomic_DNA"/>
</dbReference>